<dbReference type="Proteomes" id="UP000031829">
    <property type="component" value="Plasmid pBMV_2"/>
</dbReference>
<sequence>MSSVKEAVYIHCGTKMGIFKPEEITKFSYMHSRGFFACPGCGVKVFHKRQNGQPTFVVTSTNNHAYNCLYKE</sequence>
<dbReference type="AlphaFoldDB" id="A0A0B6AXM9"/>
<reference evidence="1 2" key="1">
    <citation type="journal article" date="2015" name="Genome Announc.">
        <title>Complete genome sequences for 35 biothreat assay-relevant bacillus species.</title>
        <authorList>
            <person name="Johnson S.L."/>
            <person name="Daligault H.E."/>
            <person name="Davenport K.W."/>
            <person name="Jaissle J."/>
            <person name="Frey K.G."/>
            <person name="Ladner J.T."/>
            <person name="Broomall S.M."/>
            <person name="Bishop-Lilly K.A."/>
            <person name="Bruce D.C."/>
            <person name="Gibbons H.S."/>
            <person name="Coyne S.R."/>
            <person name="Lo C.C."/>
            <person name="Meincke L."/>
            <person name="Munk A.C."/>
            <person name="Koroleva G.I."/>
            <person name="Rosenzweig C.N."/>
            <person name="Palacios G.F."/>
            <person name="Redden C.L."/>
            <person name="Minogue T.D."/>
            <person name="Chain P.S."/>
        </authorList>
    </citation>
    <scope>NUCLEOTIDE SEQUENCE [LARGE SCALE GENOMIC DNA]</scope>
    <source>
        <strain evidence="2">ATCC 14581 / DSM 32 / JCM 2506 / NBRC 15308 / NCIMB 9376 / NCTC 10342 / NRRL B-14308 / VKM B-512</strain>
        <plasmid evidence="1 2">pBMV_2</plasmid>
    </source>
</reference>
<dbReference type="EMBL" id="CP009921">
    <property type="protein sequence ID" value="AJI25832.1"/>
    <property type="molecule type" value="Genomic_DNA"/>
</dbReference>
<gene>
    <name evidence="1" type="ORF">BG04_5669</name>
</gene>
<accession>A0A0B6AXM9</accession>
<proteinExistence type="predicted"/>
<dbReference type="RefSeq" id="WP_034655911.1">
    <property type="nucleotide sequence ID" value="NZ_CP009921.1"/>
</dbReference>
<dbReference type="KEGG" id="bmeg:BG04_5669"/>
<geneLocation type="plasmid" evidence="1 2">
    <name>pBMV_2</name>
</geneLocation>
<protein>
    <submittedName>
        <fullName evidence="1">Uncharacterized protein</fullName>
    </submittedName>
</protein>
<organism evidence="1 2">
    <name type="scientific">Priestia megaterium (strain ATCC 14581 / DSM 32 / CCUG 1817 / JCM 2506 / NBRC 15308 / NCIMB 9376 / NCTC 10342 / NRRL B-14308 / VKM B-512 / Ford 19)</name>
    <name type="common">Bacillus megaterium</name>
    <dbReference type="NCBI Taxonomy" id="1348623"/>
    <lineage>
        <taxon>Bacteria</taxon>
        <taxon>Bacillati</taxon>
        <taxon>Bacillota</taxon>
        <taxon>Bacilli</taxon>
        <taxon>Bacillales</taxon>
        <taxon>Bacillaceae</taxon>
        <taxon>Priestia</taxon>
    </lineage>
</organism>
<dbReference type="GeneID" id="93645851"/>
<name>A0A0B6AXM9_PRIM2</name>
<evidence type="ECO:0000313" key="2">
    <source>
        <dbReference type="Proteomes" id="UP000031829"/>
    </source>
</evidence>
<dbReference type="HOGENOM" id="CLU_2713997_0_0_9"/>
<keyword evidence="1" id="KW-0614">Plasmid</keyword>
<evidence type="ECO:0000313" key="1">
    <source>
        <dbReference type="EMBL" id="AJI25832.1"/>
    </source>
</evidence>